<dbReference type="EMBL" id="CP002382">
    <property type="protein sequence ID" value="AEP10460.1"/>
    <property type="molecule type" value="Genomic_DNA"/>
</dbReference>
<reference evidence="1 2" key="1">
    <citation type="journal article" date="2011" name="BMC Genomics">
        <title>Genomic insights into an obligate epibiotic bacterial predator: Micavibrio aeruginosavorus ARL-13.</title>
        <authorList>
            <person name="Wang Z."/>
            <person name="Kadouri D."/>
            <person name="Wu M."/>
        </authorList>
    </citation>
    <scope>NUCLEOTIDE SEQUENCE [LARGE SCALE GENOMIC DNA]</scope>
    <source>
        <strain evidence="1 2">ARL-13</strain>
    </source>
</reference>
<protein>
    <submittedName>
        <fullName evidence="1">Uncharacterized protein</fullName>
    </submittedName>
</protein>
<evidence type="ECO:0000313" key="2">
    <source>
        <dbReference type="Proteomes" id="UP000009286"/>
    </source>
</evidence>
<dbReference type="STRING" id="856793.MICA_2153"/>
<evidence type="ECO:0000313" key="1">
    <source>
        <dbReference type="EMBL" id="AEP10460.1"/>
    </source>
</evidence>
<dbReference type="AlphaFoldDB" id="G2KQY2"/>
<dbReference type="OrthoDB" id="9836518at2"/>
<name>G2KQY2_MICAA</name>
<dbReference type="RefSeq" id="WP_014103683.1">
    <property type="nucleotide sequence ID" value="NC_016026.1"/>
</dbReference>
<sequence length="125" mass="13322">MSNPLSLEFARVRDMAAQIQALKAPVVGGFRGFHPDQGRWTISLRADDARDDGAGVVTLGEDLARAVAGHLAASDAMADRKIAKIIEIQLDSLESLKGQDWTTPAAQAGADTGRARVRAGMRLIK</sequence>
<dbReference type="HOGENOM" id="CLU_1990070_0_0_5"/>
<accession>G2KQY2</accession>
<keyword evidence="2" id="KW-1185">Reference proteome</keyword>
<dbReference type="KEGG" id="mai:MICA_2153"/>
<gene>
    <name evidence="1" type="ordered locus">MICA_2153</name>
</gene>
<proteinExistence type="predicted"/>
<organism evidence="1 2">
    <name type="scientific">Micavibrio aeruginosavorus (strain ARL-13)</name>
    <dbReference type="NCBI Taxonomy" id="856793"/>
    <lineage>
        <taxon>Bacteria</taxon>
        <taxon>Pseudomonadati</taxon>
        <taxon>Bdellovibrionota</taxon>
        <taxon>Bdellovibrionia</taxon>
        <taxon>Bdellovibrionales</taxon>
        <taxon>Pseudobdellovibrionaceae</taxon>
        <taxon>Micavibrio</taxon>
    </lineage>
</organism>
<dbReference type="Proteomes" id="UP000009286">
    <property type="component" value="Chromosome"/>
</dbReference>